<dbReference type="InterPro" id="IPR037136">
    <property type="entry name" value="RNA3'_phos_cyclase_dom_sf"/>
</dbReference>
<dbReference type="NCBIfam" id="TIGR03400">
    <property type="entry name" value="18S_RNA_Rcl1p"/>
    <property type="match status" value="1"/>
</dbReference>
<evidence type="ECO:0000256" key="1">
    <source>
        <dbReference type="ARBA" id="ARBA00004604"/>
    </source>
</evidence>
<dbReference type="InterPro" id="IPR013791">
    <property type="entry name" value="RNA3'-term_phos_cycl_insert"/>
</dbReference>
<evidence type="ECO:0000256" key="5">
    <source>
        <dbReference type="PIRSR" id="PIRSR005378-1"/>
    </source>
</evidence>
<comment type="similarity">
    <text evidence="2">Belongs to the RNA 3'-terminal cyclase family. Type 2 subfamily.</text>
</comment>
<dbReference type="SUPFAM" id="SSF55205">
    <property type="entry name" value="EPT/RTPC-like"/>
    <property type="match status" value="1"/>
</dbReference>
<dbReference type="AlphaFoldDB" id="A0A0B6ZB57"/>
<dbReference type="FunFam" id="3.30.360.20:FF:000001">
    <property type="entry name" value="RNA terminal phosphate cyclase-like 1"/>
    <property type="match status" value="1"/>
</dbReference>
<accession>A0A0B6ZB57</accession>
<feature type="domain" description="RNA 3'-terminal phosphate cyclase" evidence="6">
    <location>
        <begin position="5"/>
        <end position="338"/>
    </location>
</feature>
<keyword evidence="3" id="KW-0690">Ribosome biogenesis</keyword>
<dbReference type="InterPro" id="IPR000228">
    <property type="entry name" value="RNA3'_term_phos_cyc"/>
</dbReference>
<dbReference type="InterPro" id="IPR023797">
    <property type="entry name" value="RNA3'_phos_cyclase_dom"/>
</dbReference>
<dbReference type="PANTHER" id="PTHR11096:SF1">
    <property type="entry name" value="RNA 3'-TERMINAL PHOSPHATE CYCLASE-LIKE PROTEIN"/>
    <property type="match status" value="1"/>
</dbReference>
<evidence type="ECO:0000259" key="6">
    <source>
        <dbReference type="Pfam" id="PF01137"/>
    </source>
</evidence>
<evidence type="ECO:0000256" key="4">
    <source>
        <dbReference type="ARBA" id="ARBA00023242"/>
    </source>
</evidence>
<dbReference type="PROSITE" id="PS01287">
    <property type="entry name" value="RTC"/>
    <property type="match status" value="1"/>
</dbReference>
<dbReference type="InterPro" id="IPR013792">
    <property type="entry name" value="RNA3'P_cycl/enolpyr_Trfase_a/b"/>
</dbReference>
<evidence type="ECO:0000259" key="7">
    <source>
        <dbReference type="Pfam" id="PF05189"/>
    </source>
</evidence>
<sequence>MSTLQYEGCNYFRMRLTLATLSGKSVKISQIRPEDDDPGLKDFEVSFIRLLDKVTNGTKTVISETGTQVIYRPGLLLGGSIEHDCHPSRPIGYYLEMLMCLAPFTKEPLSAVLRGVTCDKDDPSVDLLKLSVFPVLKRFLGNDEGLELKINKRGAAPDGGGEVLFSCPCRQKLRPLKFTQPGKIKRVRGVAWSVRVSPAFVNRMVDSARGVLNKCLTDIYIHTDHMKGNQSGKSPGFGLTLVAETTEGAFLAAEEVSSAKGSGEPPSVPEDVGKKSAMALLQEIHRGGCVDSTSQSLAALMMVLGQQDVSKLQTGELTPHMIQLLRHIRDVFKVTFNIKVDKKPRAANSEDGDEEGEELRVGADKLILTCVGVGYTNVSKPVR</sequence>
<dbReference type="EMBL" id="HACG01018949">
    <property type="protein sequence ID" value="CEK65814.1"/>
    <property type="molecule type" value="Transcribed_RNA"/>
</dbReference>
<feature type="active site" description="Tele-AMP-histidine intermediate" evidence="5">
    <location>
        <position position="320"/>
    </location>
</feature>
<evidence type="ECO:0000313" key="8">
    <source>
        <dbReference type="EMBL" id="CEK65814.1"/>
    </source>
</evidence>
<evidence type="ECO:0000256" key="2">
    <source>
        <dbReference type="ARBA" id="ARBA00007089"/>
    </source>
</evidence>
<dbReference type="InterPro" id="IPR036553">
    <property type="entry name" value="RPTC_insert"/>
</dbReference>
<dbReference type="Gene3D" id="3.65.10.20">
    <property type="entry name" value="RNA 3'-terminal phosphate cyclase domain"/>
    <property type="match status" value="1"/>
</dbReference>
<dbReference type="Gene3D" id="3.30.360.20">
    <property type="entry name" value="RNA 3'-terminal phosphate cyclase, insert domain"/>
    <property type="match status" value="1"/>
</dbReference>
<reference evidence="8" key="1">
    <citation type="submission" date="2014-12" db="EMBL/GenBank/DDBJ databases">
        <title>Insight into the proteome of Arion vulgaris.</title>
        <authorList>
            <person name="Aradska J."/>
            <person name="Bulat T."/>
            <person name="Smidak R."/>
            <person name="Sarate P."/>
            <person name="Gangsoo J."/>
            <person name="Sialana F."/>
            <person name="Bilban M."/>
            <person name="Lubec G."/>
        </authorList>
    </citation>
    <scope>NUCLEOTIDE SEQUENCE</scope>
    <source>
        <tissue evidence="8">Skin</tissue>
    </source>
</reference>
<dbReference type="GO" id="GO:0005730">
    <property type="term" value="C:nucleolus"/>
    <property type="evidence" value="ECO:0007669"/>
    <property type="project" value="UniProtKB-SubCell"/>
</dbReference>
<protein>
    <recommendedName>
        <fullName evidence="9">RNA 3'-terminal phosphate cyclase domain-containing protein</fullName>
    </recommendedName>
</protein>
<evidence type="ECO:0008006" key="9">
    <source>
        <dbReference type="Google" id="ProtNLM"/>
    </source>
</evidence>
<feature type="domain" description="RNA 3'-terminal phosphate cyclase insert" evidence="7">
    <location>
        <begin position="179"/>
        <end position="284"/>
    </location>
</feature>
<dbReference type="PIRSF" id="PIRSF005378">
    <property type="entry name" value="RNA3'_term_phos_cycl_euk"/>
    <property type="match status" value="1"/>
</dbReference>
<comment type="subcellular location">
    <subcellularLocation>
        <location evidence="1">Nucleus</location>
        <location evidence="1">Nucleolus</location>
    </subcellularLocation>
</comment>
<dbReference type="Pfam" id="PF05189">
    <property type="entry name" value="RTC_insert"/>
    <property type="match status" value="1"/>
</dbReference>
<dbReference type="PANTHER" id="PTHR11096">
    <property type="entry name" value="RNA 3' TERMINAL PHOSPHATE CYCLASE"/>
    <property type="match status" value="1"/>
</dbReference>
<dbReference type="Pfam" id="PF01137">
    <property type="entry name" value="RTC"/>
    <property type="match status" value="1"/>
</dbReference>
<name>A0A0B6ZB57_9EUPU</name>
<evidence type="ECO:0000256" key="3">
    <source>
        <dbReference type="ARBA" id="ARBA00022517"/>
    </source>
</evidence>
<dbReference type="GO" id="GO:0004521">
    <property type="term" value="F:RNA endonuclease activity"/>
    <property type="evidence" value="ECO:0007669"/>
    <property type="project" value="TreeGrafter"/>
</dbReference>
<proteinExistence type="inferred from homology"/>
<gene>
    <name evidence="8" type="primary">ORF56347</name>
</gene>
<organism evidence="8">
    <name type="scientific">Arion vulgaris</name>
    <dbReference type="NCBI Taxonomy" id="1028688"/>
    <lineage>
        <taxon>Eukaryota</taxon>
        <taxon>Metazoa</taxon>
        <taxon>Spiralia</taxon>
        <taxon>Lophotrochozoa</taxon>
        <taxon>Mollusca</taxon>
        <taxon>Gastropoda</taxon>
        <taxon>Heterobranchia</taxon>
        <taxon>Euthyneura</taxon>
        <taxon>Panpulmonata</taxon>
        <taxon>Eupulmonata</taxon>
        <taxon>Stylommatophora</taxon>
        <taxon>Helicina</taxon>
        <taxon>Arionoidea</taxon>
        <taxon>Arionidae</taxon>
        <taxon>Arion</taxon>
    </lineage>
</organism>
<dbReference type="GO" id="GO:0000479">
    <property type="term" value="P:endonucleolytic cleavage of tricistronic rRNA transcript (SSU-rRNA, 5.8S rRNA, LSU-rRNA)"/>
    <property type="evidence" value="ECO:0007669"/>
    <property type="project" value="TreeGrafter"/>
</dbReference>
<dbReference type="CDD" id="cd00875">
    <property type="entry name" value="RNA_Cyclase_Class_I"/>
    <property type="match status" value="1"/>
</dbReference>
<keyword evidence="4" id="KW-0539">Nucleus</keyword>
<dbReference type="InterPro" id="IPR020719">
    <property type="entry name" value="RNA3'_term_phos_cycl-like_CS"/>
</dbReference>
<dbReference type="InterPro" id="IPR016443">
    <property type="entry name" value="RNA3'_term_phos_cyc_type_2"/>
</dbReference>